<evidence type="ECO:0000256" key="2">
    <source>
        <dbReference type="ARBA" id="ARBA00009009"/>
    </source>
</evidence>
<dbReference type="InterPro" id="IPR045155">
    <property type="entry name" value="Beta-lactam_cat"/>
</dbReference>
<organism evidence="5 6">
    <name type="scientific">Vineibacter terrae</name>
    <dbReference type="NCBI Taxonomy" id="2586908"/>
    <lineage>
        <taxon>Bacteria</taxon>
        <taxon>Pseudomonadati</taxon>
        <taxon>Pseudomonadota</taxon>
        <taxon>Alphaproteobacteria</taxon>
        <taxon>Hyphomicrobiales</taxon>
        <taxon>Vineibacter</taxon>
    </lineage>
</organism>
<dbReference type="GO" id="GO:0030655">
    <property type="term" value="P:beta-lactam antibiotic catabolic process"/>
    <property type="evidence" value="ECO:0007669"/>
    <property type="project" value="InterPro"/>
</dbReference>
<sequence>MINRRSFTAAACGILIGGTVAARTGLARQSGLPATLADTFKKIEADSGGRLGVAVLDTQTGTSAGHRADELFAMCSSFKMLAAAAVLARVDAGKEKLDRRVPVQASDIIPYSPAVKERVGGTMSLAELCAATVTLSDNAAANLILATFGGPAAVTAFVRSIGDGVTRLDRTEPTLNEARADDPRDTTSPAAMAATIQKLVLGTALSAASREQLTAWLVGNKTGDARLRAGVPRDWRVGDKTGTCNSNTANDVGLAWPPGRQPVIMSVYLTGATVNADRQNAAIASVARAVATALA</sequence>
<reference evidence="5 6" key="1">
    <citation type="submission" date="2019-06" db="EMBL/GenBank/DDBJ databases">
        <title>New taxonomy in bacterial strain CC-CFT640, isolated from vineyard.</title>
        <authorList>
            <person name="Lin S.-Y."/>
            <person name="Tsai C.-F."/>
            <person name="Young C.-C."/>
        </authorList>
    </citation>
    <scope>NUCLEOTIDE SEQUENCE [LARGE SCALE GENOMIC DNA]</scope>
    <source>
        <strain evidence="5 6">CC-CFT640</strain>
    </source>
</reference>
<evidence type="ECO:0000259" key="4">
    <source>
        <dbReference type="Pfam" id="PF13354"/>
    </source>
</evidence>
<comment type="caution">
    <text evidence="5">The sequence shown here is derived from an EMBL/GenBank/DDBJ whole genome shotgun (WGS) entry which is preliminary data.</text>
</comment>
<comment type="similarity">
    <text evidence="2">Belongs to the class-A beta-lactamase family.</text>
</comment>
<dbReference type="AlphaFoldDB" id="A0A5C8PFG6"/>
<dbReference type="SUPFAM" id="SSF56601">
    <property type="entry name" value="beta-lactamase/transpeptidase-like"/>
    <property type="match status" value="1"/>
</dbReference>
<keyword evidence="6" id="KW-1185">Reference proteome</keyword>
<dbReference type="EC" id="3.5.2.6" evidence="3"/>
<dbReference type="Gene3D" id="3.40.710.10">
    <property type="entry name" value="DD-peptidase/beta-lactamase superfamily"/>
    <property type="match status" value="1"/>
</dbReference>
<gene>
    <name evidence="5" type="primary">bla</name>
    <name evidence="5" type="ORF">FHP25_28095</name>
</gene>
<dbReference type="GO" id="GO:0008800">
    <property type="term" value="F:beta-lactamase activity"/>
    <property type="evidence" value="ECO:0007669"/>
    <property type="project" value="UniProtKB-EC"/>
</dbReference>
<dbReference type="RefSeq" id="WP_147850312.1">
    <property type="nucleotide sequence ID" value="NZ_VDUZ01000038.1"/>
</dbReference>
<evidence type="ECO:0000313" key="5">
    <source>
        <dbReference type="EMBL" id="TXL71904.1"/>
    </source>
</evidence>
<accession>A0A5C8PFG6</accession>
<name>A0A5C8PFG6_9HYPH</name>
<dbReference type="EMBL" id="VDUZ01000038">
    <property type="protein sequence ID" value="TXL71904.1"/>
    <property type="molecule type" value="Genomic_DNA"/>
</dbReference>
<dbReference type="Pfam" id="PF13354">
    <property type="entry name" value="Beta-lactamase2"/>
    <property type="match status" value="1"/>
</dbReference>
<dbReference type="GO" id="GO:0046677">
    <property type="term" value="P:response to antibiotic"/>
    <property type="evidence" value="ECO:0007669"/>
    <property type="project" value="InterPro"/>
</dbReference>
<evidence type="ECO:0000313" key="6">
    <source>
        <dbReference type="Proteomes" id="UP000321638"/>
    </source>
</evidence>
<evidence type="ECO:0000256" key="3">
    <source>
        <dbReference type="ARBA" id="ARBA00012865"/>
    </source>
</evidence>
<dbReference type="NCBIfam" id="NF033103">
    <property type="entry name" value="bla_class_A"/>
    <property type="match status" value="1"/>
</dbReference>
<protein>
    <recommendedName>
        <fullName evidence="3">beta-lactamase</fullName>
        <ecNumber evidence="3">3.5.2.6</ecNumber>
    </recommendedName>
</protein>
<proteinExistence type="inferred from homology"/>
<dbReference type="PRINTS" id="PR00118">
    <property type="entry name" value="BLACTAMASEA"/>
</dbReference>
<comment type="catalytic activity">
    <reaction evidence="1">
        <text>a beta-lactam + H2O = a substituted beta-amino acid</text>
        <dbReference type="Rhea" id="RHEA:20401"/>
        <dbReference type="ChEBI" id="CHEBI:15377"/>
        <dbReference type="ChEBI" id="CHEBI:35627"/>
        <dbReference type="ChEBI" id="CHEBI:140347"/>
        <dbReference type="EC" id="3.5.2.6"/>
    </reaction>
</comment>
<dbReference type="PANTHER" id="PTHR35333:SF3">
    <property type="entry name" value="BETA-LACTAMASE-TYPE TRANSPEPTIDASE FOLD CONTAINING PROTEIN"/>
    <property type="match status" value="1"/>
</dbReference>
<dbReference type="PANTHER" id="PTHR35333">
    <property type="entry name" value="BETA-LACTAMASE"/>
    <property type="match status" value="1"/>
</dbReference>
<evidence type="ECO:0000256" key="1">
    <source>
        <dbReference type="ARBA" id="ARBA00001526"/>
    </source>
</evidence>
<dbReference type="InterPro" id="IPR012338">
    <property type="entry name" value="Beta-lactam/transpept-like"/>
</dbReference>
<dbReference type="InterPro" id="IPR000871">
    <property type="entry name" value="Beta-lactam_class-A"/>
</dbReference>
<dbReference type="Proteomes" id="UP000321638">
    <property type="component" value="Unassembled WGS sequence"/>
</dbReference>
<feature type="domain" description="Beta-lactamase class A catalytic" evidence="4">
    <location>
        <begin position="52"/>
        <end position="268"/>
    </location>
</feature>
<dbReference type="OrthoDB" id="9784149at2"/>